<feature type="domain" description="JAB" evidence="6">
    <location>
        <begin position="33"/>
        <end position="138"/>
    </location>
</feature>
<keyword evidence="4" id="KW-0862">Zinc</keyword>
<comment type="caution">
    <text evidence="7">The sequence shown here is derived from an EMBL/GenBank/DDBJ whole genome shotgun (WGS) entry which is preliminary data.</text>
</comment>
<dbReference type="GO" id="GO:0008237">
    <property type="term" value="F:metallopeptidase activity"/>
    <property type="evidence" value="ECO:0007669"/>
    <property type="project" value="UniProtKB-KW"/>
</dbReference>
<evidence type="ECO:0000313" key="8">
    <source>
        <dbReference type="Proteomes" id="UP000031012"/>
    </source>
</evidence>
<proteinExistence type="predicted"/>
<evidence type="ECO:0000256" key="1">
    <source>
        <dbReference type="ARBA" id="ARBA00022670"/>
    </source>
</evidence>
<evidence type="ECO:0000259" key="6">
    <source>
        <dbReference type="Pfam" id="PF14464"/>
    </source>
</evidence>
<dbReference type="Gene3D" id="3.40.140.10">
    <property type="entry name" value="Cytidine Deaminase, domain 2"/>
    <property type="match status" value="1"/>
</dbReference>
<gene>
    <name evidence="7" type="ORF">DH17_09445</name>
</gene>
<dbReference type="EMBL" id="JHQK01000003">
    <property type="protein sequence ID" value="KHN67951.1"/>
    <property type="molecule type" value="Genomic_DNA"/>
</dbReference>
<dbReference type="Pfam" id="PF14464">
    <property type="entry name" value="Prok-JAB"/>
    <property type="match status" value="1"/>
</dbReference>
<evidence type="ECO:0000256" key="4">
    <source>
        <dbReference type="ARBA" id="ARBA00022833"/>
    </source>
</evidence>
<reference evidence="7 8" key="1">
    <citation type="submission" date="2014-03" db="EMBL/GenBank/DDBJ databases">
        <title>Genome sequence of the diesel-degrader and plant-growth promoter Acinetobacter oleivorans PF-1 isolated from the roots of poplar tree.</title>
        <authorList>
            <person name="Gkorezis P."/>
            <person name="van Hamme J."/>
            <person name="Rineau F."/>
            <person name="Vangronsveld J."/>
            <person name="Francetti A."/>
        </authorList>
    </citation>
    <scope>NUCLEOTIDE SEQUENCE [LARGE SCALE GENOMIC DNA]</scope>
    <source>
        <strain evidence="7 8">PF1</strain>
    </source>
</reference>
<dbReference type="Proteomes" id="UP000031012">
    <property type="component" value="Unassembled WGS sequence"/>
</dbReference>
<dbReference type="InterPro" id="IPR028090">
    <property type="entry name" value="JAB_dom_prok"/>
</dbReference>
<keyword evidence="1" id="KW-0645">Protease</keyword>
<evidence type="ECO:0000256" key="5">
    <source>
        <dbReference type="ARBA" id="ARBA00023049"/>
    </source>
</evidence>
<dbReference type="SUPFAM" id="SSF102712">
    <property type="entry name" value="JAB1/MPN domain"/>
    <property type="match status" value="1"/>
</dbReference>
<keyword evidence="2" id="KW-0479">Metal-binding</keyword>
<keyword evidence="3" id="KW-0378">Hydrolase</keyword>
<evidence type="ECO:0000313" key="7">
    <source>
        <dbReference type="EMBL" id="KHN67951.1"/>
    </source>
</evidence>
<keyword evidence="5" id="KW-0482">Metalloprotease</keyword>
<evidence type="ECO:0000256" key="3">
    <source>
        <dbReference type="ARBA" id="ARBA00022801"/>
    </source>
</evidence>
<protein>
    <recommendedName>
        <fullName evidence="6">JAB domain-containing protein</fullName>
    </recommendedName>
</protein>
<name>A0A0B2UA93_9GAMM</name>
<dbReference type="AlphaFoldDB" id="A0A0B2UA93"/>
<evidence type="ECO:0000256" key="2">
    <source>
        <dbReference type="ARBA" id="ARBA00022723"/>
    </source>
</evidence>
<dbReference type="GO" id="GO:0046872">
    <property type="term" value="F:metal ion binding"/>
    <property type="evidence" value="ECO:0007669"/>
    <property type="project" value="UniProtKB-KW"/>
</dbReference>
<organism evidence="7 8">
    <name type="scientific">Acinetobacter oleivorans</name>
    <dbReference type="NCBI Taxonomy" id="1148157"/>
    <lineage>
        <taxon>Bacteria</taxon>
        <taxon>Pseudomonadati</taxon>
        <taxon>Pseudomonadota</taxon>
        <taxon>Gammaproteobacteria</taxon>
        <taxon>Moraxellales</taxon>
        <taxon>Moraxellaceae</taxon>
        <taxon>Acinetobacter</taxon>
    </lineage>
</organism>
<dbReference type="GO" id="GO:0006508">
    <property type="term" value="P:proteolysis"/>
    <property type="evidence" value="ECO:0007669"/>
    <property type="project" value="UniProtKB-KW"/>
</dbReference>
<accession>A0A0B2UA93</accession>
<sequence length="166" mass="19332">MAYVTFIDEKSDFYIRFNLDILSKLDSFRQVKQNMPEAGGVLIGEVYGNNGFWIKDVTFPGRNDVSSRIRFIRQDPKHQEIVDEWHMKSNGTMQYLGEWHSHPQEKPSPSLIDIESWRNLALKMDSQMGSQPFLLLILSMGDIHKDWIAIYNGKMGYKILKTISFL</sequence>